<feature type="transmembrane region" description="Helical" evidence="8">
    <location>
        <begin position="77"/>
        <end position="97"/>
    </location>
</feature>
<feature type="transmembrane region" description="Helical" evidence="8">
    <location>
        <begin position="109"/>
        <end position="126"/>
    </location>
</feature>
<keyword evidence="3" id="KW-0813">Transport</keyword>
<proteinExistence type="inferred from homology"/>
<dbReference type="EMBL" id="NPCC01000017">
    <property type="protein sequence ID" value="PAE88333.1"/>
    <property type="molecule type" value="Genomic_DNA"/>
</dbReference>
<dbReference type="SUPFAM" id="SSF103481">
    <property type="entry name" value="Multidrug resistance efflux transporter EmrE"/>
    <property type="match status" value="2"/>
</dbReference>
<evidence type="ECO:0000256" key="5">
    <source>
        <dbReference type="ARBA" id="ARBA00022692"/>
    </source>
</evidence>
<evidence type="ECO:0000256" key="8">
    <source>
        <dbReference type="SAM" id="Phobius"/>
    </source>
</evidence>
<dbReference type="InterPro" id="IPR004626">
    <property type="entry name" value="RarD"/>
</dbReference>
<evidence type="ECO:0000313" key="11">
    <source>
        <dbReference type="Proteomes" id="UP000216207"/>
    </source>
</evidence>
<keyword evidence="6 8" id="KW-1133">Transmembrane helix</keyword>
<comment type="subcellular location">
    <subcellularLocation>
        <location evidence="1">Cell membrane</location>
        <topology evidence="1">Multi-pass membrane protein</topology>
    </subcellularLocation>
</comment>
<keyword evidence="7 8" id="KW-0472">Membrane</keyword>
<gene>
    <name evidence="10" type="primary">rarD</name>
    <name evidence="10" type="ORF">CHH72_13735</name>
</gene>
<evidence type="ECO:0000256" key="1">
    <source>
        <dbReference type="ARBA" id="ARBA00004651"/>
    </source>
</evidence>
<evidence type="ECO:0000256" key="6">
    <source>
        <dbReference type="ARBA" id="ARBA00022989"/>
    </source>
</evidence>
<dbReference type="AlphaFoldDB" id="A0A268NXS3"/>
<reference evidence="10 11" key="1">
    <citation type="submission" date="2017-07" db="EMBL/GenBank/DDBJ databases">
        <title>Isolation and whole genome analysis of endospore-forming bacteria from heroin.</title>
        <authorList>
            <person name="Kalinowski J."/>
            <person name="Ahrens B."/>
            <person name="Al-Dilaimi A."/>
            <person name="Winkler A."/>
            <person name="Wibberg D."/>
            <person name="Schleenbecker U."/>
            <person name="Ruckert C."/>
            <person name="Wolfel R."/>
            <person name="Grass G."/>
        </authorList>
    </citation>
    <scope>NUCLEOTIDE SEQUENCE [LARGE SCALE GENOMIC DNA]</scope>
    <source>
        <strain evidence="10 11">7539</strain>
    </source>
</reference>
<dbReference type="RefSeq" id="WP_095326823.1">
    <property type="nucleotide sequence ID" value="NZ_NPCC01000017.1"/>
</dbReference>
<feature type="transmembrane region" description="Helical" evidence="8">
    <location>
        <begin position="241"/>
        <end position="263"/>
    </location>
</feature>
<feature type="transmembrane region" description="Helical" evidence="8">
    <location>
        <begin position="9"/>
        <end position="28"/>
    </location>
</feature>
<organism evidence="10 11">
    <name type="scientific">Shouchella clausii</name>
    <name type="common">Alkalihalobacillus clausii</name>
    <dbReference type="NCBI Taxonomy" id="79880"/>
    <lineage>
        <taxon>Bacteria</taxon>
        <taxon>Bacillati</taxon>
        <taxon>Bacillota</taxon>
        <taxon>Bacilli</taxon>
        <taxon>Bacillales</taxon>
        <taxon>Bacillaceae</taxon>
        <taxon>Shouchella</taxon>
    </lineage>
</organism>
<feature type="transmembrane region" description="Helical" evidence="8">
    <location>
        <begin position="157"/>
        <end position="172"/>
    </location>
</feature>
<feature type="transmembrane region" description="Helical" evidence="8">
    <location>
        <begin position="213"/>
        <end position="234"/>
    </location>
</feature>
<keyword evidence="5 8" id="KW-0812">Transmembrane</keyword>
<feature type="transmembrane region" description="Helical" evidence="8">
    <location>
        <begin position="269"/>
        <end position="291"/>
    </location>
</feature>
<dbReference type="Pfam" id="PF00892">
    <property type="entry name" value="EamA"/>
    <property type="match status" value="2"/>
</dbReference>
<comment type="caution">
    <text evidence="10">The sequence shown here is derived from an EMBL/GenBank/DDBJ whole genome shotgun (WGS) entry which is preliminary data.</text>
</comment>
<dbReference type="PANTHER" id="PTHR22911:SF137">
    <property type="entry name" value="SOLUTE CARRIER FAMILY 35 MEMBER G2-RELATED"/>
    <property type="match status" value="1"/>
</dbReference>
<name>A0A268NXS3_SHOCL</name>
<protein>
    <submittedName>
        <fullName evidence="10">Protein RarD</fullName>
    </submittedName>
</protein>
<dbReference type="InterPro" id="IPR000620">
    <property type="entry name" value="EamA_dom"/>
</dbReference>
<evidence type="ECO:0000256" key="7">
    <source>
        <dbReference type="ARBA" id="ARBA00023136"/>
    </source>
</evidence>
<sequence>MNTHRGDTFGIVAASSSYFIWGLLPLYWALLKHLPSLDILMYRITFAFVFIAMLLLFSKQKAHYRTELKWVFTNGRVFMSIFAASILISLNWFIFIFAVSGEKVVDASLGYYINPLLNVVLATLFLKEKLSKAEVAAVASATIGVLLLIIIDGHIPWASFGMALTFCLYGFIKRAAPLSATGGLFIETLLVVPVALCYFAFFTAYPLTSFTPLMIALLFGAGVVTAVPLLLFSYGAKRISFSLIGFLQYVAPTLMLLLGIFVFGEPFSIVQFFAFFFIWVGLVVFTSSRLLGHRQQRINAKT</sequence>
<keyword evidence="4" id="KW-1003">Cell membrane</keyword>
<feature type="transmembrane region" description="Helical" evidence="8">
    <location>
        <begin position="133"/>
        <end position="151"/>
    </location>
</feature>
<feature type="domain" description="EamA" evidence="9">
    <location>
        <begin position="9"/>
        <end position="149"/>
    </location>
</feature>
<evidence type="ECO:0000313" key="10">
    <source>
        <dbReference type="EMBL" id="PAE88333.1"/>
    </source>
</evidence>
<evidence type="ECO:0000256" key="2">
    <source>
        <dbReference type="ARBA" id="ARBA00007362"/>
    </source>
</evidence>
<dbReference type="NCBIfam" id="TIGR00688">
    <property type="entry name" value="rarD"/>
    <property type="match status" value="1"/>
</dbReference>
<feature type="domain" description="EamA" evidence="9">
    <location>
        <begin position="171"/>
        <end position="285"/>
    </location>
</feature>
<dbReference type="Proteomes" id="UP000216207">
    <property type="component" value="Unassembled WGS sequence"/>
</dbReference>
<evidence type="ECO:0000259" key="9">
    <source>
        <dbReference type="Pfam" id="PF00892"/>
    </source>
</evidence>
<evidence type="ECO:0000256" key="3">
    <source>
        <dbReference type="ARBA" id="ARBA00022448"/>
    </source>
</evidence>
<accession>A0A268NXS3</accession>
<feature type="transmembrane region" description="Helical" evidence="8">
    <location>
        <begin position="184"/>
        <end position="207"/>
    </location>
</feature>
<comment type="similarity">
    <text evidence="2">Belongs to the EamA transporter family.</text>
</comment>
<evidence type="ECO:0000256" key="4">
    <source>
        <dbReference type="ARBA" id="ARBA00022475"/>
    </source>
</evidence>
<dbReference type="InterPro" id="IPR037185">
    <property type="entry name" value="EmrE-like"/>
</dbReference>
<feature type="transmembrane region" description="Helical" evidence="8">
    <location>
        <begin position="40"/>
        <end position="57"/>
    </location>
</feature>
<dbReference type="PANTHER" id="PTHR22911">
    <property type="entry name" value="ACYL-MALONYL CONDENSING ENZYME-RELATED"/>
    <property type="match status" value="1"/>
</dbReference>
<dbReference type="GO" id="GO:0005886">
    <property type="term" value="C:plasma membrane"/>
    <property type="evidence" value="ECO:0007669"/>
    <property type="project" value="UniProtKB-SubCell"/>
</dbReference>